<sequence>MNVRIEESWRLRLQEEFDKPYFEKLVTFVRNEYKQSQVLPPGHQIFHVFDACPFEKVKVVILGQDPYPNPGQYYGVCFSVPDGVAIPGSLVNIFKEIHDSLGKPIPTSGNLDRWVAQGVFPMNSVLTVRAHETGSHRNMGWETFTDAVIKKLSNERKNLVFMLWGNYAKEKRSLIDANKHLVLTTVHPSPRSADHGFFGCKHFCKANDYLRDKGIKEIDW</sequence>
<evidence type="ECO:0000256" key="2">
    <source>
        <dbReference type="ARBA" id="ARBA00002631"/>
    </source>
</evidence>
<feature type="domain" description="Uracil-DNA glycosylase-like" evidence="13">
    <location>
        <begin position="50"/>
        <end position="210"/>
    </location>
</feature>
<comment type="subcellular location">
    <subcellularLocation>
        <location evidence="10">Cytoplasm</location>
    </subcellularLocation>
</comment>
<dbReference type="InterPro" id="IPR002043">
    <property type="entry name" value="UDG_fam1"/>
</dbReference>
<dbReference type="Proteomes" id="UP000533637">
    <property type="component" value="Unassembled WGS sequence"/>
</dbReference>
<comment type="caution">
    <text evidence="14">The sequence shown here is derived from an EMBL/GenBank/DDBJ whole genome shotgun (WGS) entry which is preliminary data.</text>
</comment>
<evidence type="ECO:0000313" key="15">
    <source>
        <dbReference type="Proteomes" id="UP000533637"/>
    </source>
</evidence>
<dbReference type="SUPFAM" id="SSF52141">
    <property type="entry name" value="Uracil-DNA glycosylase-like"/>
    <property type="match status" value="1"/>
</dbReference>
<dbReference type="SMART" id="SM00986">
    <property type="entry name" value="UDG"/>
    <property type="match status" value="1"/>
</dbReference>
<evidence type="ECO:0000256" key="11">
    <source>
        <dbReference type="PROSITE-ProRule" id="PRU10072"/>
    </source>
</evidence>
<dbReference type="InterPro" id="IPR018085">
    <property type="entry name" value="Ura-DNA_Glyclase_AS"/>
</dbReference>
<keyword evidence="6 10" id="KW-0963">Cytoplasm</keyword>
<protein>
    <recommendedName>
        <fullName evidence="5 10">Uracil-DNA glycosylase</fullName>
        <shortName evidence="10">UDG</shortName>
        <ecNumber evidence="4 10">3.2.2.27</ecNumber>
    </recommendedName>
</protein>
<evidence type="ECO:0000256" key="10">
    <source>
        <dbReference type="HAMAP-Rule" id="MF_00148"/>
    </source>
</evidence>
<comment type="function">
    <text evidence="2 10 12">Excises uracil residues from the DNA which can arise as a result of misincorporation of dUMP residues by DNA polymerase or due to deamination of cytosine.</text>
</comment>
<feature type="active site" description="Proton acceptor" evidence="10 11">
    <location>
        <position position="65"/>
    </location>
</feature>
<keyword evidence="15" id="KW-1185">Reference proteome</keyword>
<name>A0ABR6KT55_9BACT</name>
<dbReference type="InterPro" id="IPR036895">
    <property type="entry name" value="Uracil-DNA_glycosylase-like_sf"/>
</dbReference>
<dbReference type="NCBIfam" id="NF003589">
    <property type="entry name" value="PRK05254.1-2"/>
    <property type="match status" value="1"/>
</dbReference>
<dbReference type="Pfam" id="PF03167">
    <property type="entry name" value="UDG"/>
    <property type="match status" value="1"/>
</dbReference>
<evidence type="ECO:0000259" key="13">
    <source>
        <dbReference type="SMART" id="SM00986"/>
    </source>
</evidence>
<keyword evidence="9 10" id="KW-0234">DNA repair</keyword>
<dbReference type="HAMAP" id="MF_00148">
    <property type="entry name" value="UDG"/>
    <property type="match status" value="1"/>
</dbReference>
<dbReference type="EMBL" id="JACHOC010000010">
    <property type="protein sequence ID" value="MBB4624578.1"/>
    <property type="molecule type" value="Genomic_DNA"/>
</dbReference>
<dbReference type="CDD" id="cd10027">
    <property type="entry name" value="UDG-F1-like"/>
    <property type="match status" value="1"/>
</dbReference>
<reference evidence="14 15" key="1">
    <citation type="submission" date="2020-08" db="EMBL/GenBank/DDBJ databases">
        <title>Genomic Encyclopedia of Type Strains, Phase IV (KMG-IV): sequencing the most valuable type-strain genomes for metagenomic binning, comparative biology and taxonomic classification.</title>
        <authorList>
            <person name="Goeker M."/>
        </authorList>
    </citation>
    <scope>NUCLEOTIDE SEQUENCE [LARGE SCALE GENOMIC DNA]</scope>
    <source>
        <strain evidence="14 15">DSM 102983</strain>
    </source>
</reference>
<dbReference type="NCBIfam" id="NF003588">
    <property type="entry name" value="PRK05254.1-1"/>
    <property type="match status" value="1"/>
</dbReference>
<dbReference type="Gene3D" id="3.40.470.10">
    <property type="entry name" value="Uracil-DNA glycosylase-like domain"/>
    <property type="match status" value="1"/>
</dbReference>
<gene>
    <name evidence="10" type="primary">ung</name>
    <name evidence="14" type="ORF">GGQ57_004509</name>
</gene>
<proteinExistence type="inferred from homology"/>
<evidence type="ECO:0000256" key="4">
    <source>
        <dbReference type="ARBA" id="ARBA00012030"/>
    </source>
</evidence>
<accession>A0ABR6KT55</accession>
<dbReference type="GO" id="GO:0004844">
    <property type="term" value="F:uracil DNA N-glycosylase activity"/>
    <property type="evidence" value="ECO:0007669"/>
    <property type="project" value="UniProtKB-EC"/>
</dbReference>
<dbReference type="PANTHER" id="PTHR11264">
    <property type="entry name" value="URACIL-DNA GLYCOSYLASE"/>
    <property type="match status" value="1"/>
</dbReference>
<dbReference type="NCBIfam" id="TIGR00628">
    <property type="entry name" value="ung"/>
    <property type="match status" value="1"/>
</dbReference>
<evidence type="ECO:0000256" key="6">
    <source>
        <dbReference type="ARBA" id="ARBA00022490"/>
    </source>
</evidence>
<keyword evidence="8 10" id="KW-0378">Hydrolase</keyword>
<evidence type="ECO:0000256" key="1">
    <source>
        <dbReference type="ARBA" id="ARBA00001400"/>
    </source>
</evidence>
<evidence type="ECO:0000256" key="5">
    <source>
        <dbReference type="ARBA" id="ARBA00018429"/>
    </source>
</evidence>
<organism evidence="14 15">
    <name type="scientific">Parabacteroides faecis</name>
    <dbReference type="NCBI Taxonomy" id="1217282"/>
    <lineage>
        <taxon>Bacteria</taxon>
        <taxon>Pseudomonadati</taxon>
        <taxon>Bacteroidota</taxon>
        <taxon>Bacteroidia</taxon>
        <taxon>Bacteroidales</taxon>
        <taxon>Tannerellaceae</taxon>
        <taxon>Parabacteroides</taxon>
    </lineage>
</organism>
<dbReference type="NCBIfam" id="NF003592">
    <property type="entry name" value="PRK05254.1-5"/>
    <property type="match status" value="1"/>
</dbReference>
<dbReference type="RefSeq" id="WP_183672175.1">
    <property type="nucleotide sequence ID" value="NZ_BMPB01000009.1"/>
</dbReference>
<dbReference type="EC" id="3.2.2.27" evidence="4 10"/>
<dbReference type="PANTHER" id="PTHR11264:SF0">
    <property type="entry name" value="URACIL-DNA GLYCOSYLASE"/>
    <property type="match status" value="1"/>
</dbReference>
<keyword evidence="14" id="KW-0326">Glycosidase</keyword>
<dbReference type="SMART" id="SM00987">
    <property type="entry name" value="UreE_C"/>
    <property type="match status" value="1"/>
</dbReference>
<comment type="similarity">
    <text evidence="3 10 12">Belongs to the uracil-DNA glycosylase (UDG) superfamily. UNG family.</text>
</comment>
<evidence type="ECO:0000256" key="9">
    <source>
        <dbReference type="ARBA" id="ARBA00023204"/>
    </source>
</evidence>
<evidence type="ECO:0000256" key="7">
    <source>
        <dbReference type="ARBA" id="ARBA00022763"/>
    </source>
</evidence>
<dbReference type="PROSITE" id="PS00130">
    <property type="entry name" value="U_DNA_GLYCOSYLASE"/>
    <property type="match status" value="1"/>
</dbReference>
<keyword evidence="7 10" id="KW-0227">DNA damage</keyword>
<dbReference type="InterPro" id="IPR005122">
    <property type="entry name" value="Uracil-DNA_glycosylase-like"/>
</dbReference>
<evidence type="ECO:0000256" key="8">
    <source>
        <dbReference type="ARBA" id="ARBA00022801"/>
    </source>
</evidence>
<evidence type="ECO:0000256" key="12">
    <source>
        <dbReference type="RuleBase" id="RU003780"/>
    </source>
</evidence>
<evidence type="ECO:0000313" key="14">
    <source>
        <dbReference type="EMBL" id="MBB4624578.1"/>
    </source>
</evidence>
<evidence type="ECO:0000256" key="3">
    <source>
        <dbReference type="ARBA" id="ARBA00008184"/>
    </source>
</evidence>
<comment type="catalytic activity">
    <reaction evidence="1 10 12">
        <text>Hydrolyzes single-stranded DNA or mismatched double-stranded DNA and polynucleotides, releasing free uracil.</text>
        <dbReference type="EC" id="3.2.2.27"/>
    </reaction>
</comment>